<evidence type="ECO:0000256" key="11">
    <source>
        <dbReference type="ARBA" id="ARBA00023002"/>
    </source>
</evidence>
<dbReference type="PANTHER" id="PTHR38011:SF7">
    <property type="entry name" value="2,5-DIAMINO-6-RIBOSYLAMINO-4(3H)-PYRIMIDINONE 5'-PHOSPHATE REDUCTASE"/>
    <property type="match status" value="1"/>
</dbReference>
<feature type="binding site" evidence="17">
    <location>
        <begin position="296"/>
        <end position="302"/>
    </location>
    <ligand>
        <name>NADP(+)</name>
        <dbReference type="ChEBI" id="CHEBI:58349"/>
    </ligand>
</feature>
<feature type="domain" description="CMP/dCMP-type deaminase" evidence="19">
    <location>
        <begin position="1"/>
        <end position="123"/>
    </location>
</feature>
<dbReference type="Gene3D" id="3.40.430.10">
    <property type="entry name" value="Dihydrofolate Reductase, subunit A"/>
    <property type="match status" value="1"/>
</dbReference>
<evidence type="ECO:0000256" key="4">
    <source>
        <dbReference type="ARBA" id="ARBA00005259"/>
    </source>
</evidence>
<dbReference type="GO" id="GO:0008270">
    <property type="term" value="F:zinc ion binding"/>
    <property type="evidence" value="ECO:0007669"/>
    <property type="project" value="InterPro"/>
</dbReference>
<dbReference type="Pfam" id="PF00383">
    <property type="entry name" value="dCMP_cyt_deam_1"/>
    <property type="match status" value="1"/>
</dbReference>
<dbReference type="InterPro" id="IPR002125">
    <property type="entry name" value="CMP_dCMP_dom"/>
</dbReference>
<keyword evidence="12" id="KW-0511">Multifunctional enzyme</keyword>
<dbReference type="CDD" id="cd01284">
    <property type="entry name" value="Riboflavin_deaminase-reductase"/>
    <property type="match status" value="1"/>
</dbReference>
<keyword evidence="9 15" id="KW-0862">Zinc</keyword>
<feature type="binding site" evidence="17">
    <location>
        <position position="200"/>
    </location>
    <ligand>
        <name>NADP(+)</name>
        <dbReference type="ChEBI" id="CHEBI:58349"/>
    </ligand>
</feature>
<evidence type="ECO:0000256" key="12">
    <source>
        <dbReference type="ARBA" id="ARBA00023268"/>
    </source>
</evidence>
<dbReference type="AlphaFoldDB" id="F3ZYG9"/>
<dbReference type="NCBIfam" id="TIGR00326">
    <property type="entry name" value="eubact_ribD"/>
    <property type="match status" value="1"/>
</dbReference>
<feature type="binding site" evidence="17">
    <location>
        <position position="170"/>
    </location>
    <ligand>
        <name>NADP(+)</name>
        <dbReference type="ChEBI" id="CHEBI:58349"/>
    </ligand>
</feature>
<accession>F3ZYG9</accession>
<dbReference type="SUPFAM" id="SSF53927">
    <property type="entry name" value="Cytidine deaminase-like"/>
    <property type="match status" value="1"/>
</dbReference>
<organism evidence="20 21">
    <name type="scientific">Mahella australiensis (strain DSM 15567 / CIP 107919 / 50-1 BON)</name>
    <dbReference type="NCBI Taxonomy" id="697281"/>
    <lineage>
        <taxon>Bacteria</taxon>
        <taxon>Bacillati</taxon>
        <taxon>Bacillota</taxon>
        <taxon>Clostridia</taxon>
        <taxon>Thermoanaerobacterales</taxon>
        <taxon>Thermoanaerobacterales Family IV. Incertae Sedis</taxon>
        <taxon>Mahella</taxon>
    </lineage>
</organism>
<keyword evidence="11 15" id="KW-0560">Oxidoreductase</keyword>
<dbReference type="InterPro" id="IPR016193">
    <property type="entry name" value="Cytidine_deaminase-like"/>
</dbReference>
<evidence type="ECO:0000256" key="8">
    <source>
        <dbReference type="ARBA" id="ARBA00022801"/>
    </source>
</evidence>
<dbReference type="GO" id="GO:0009231">
    <property type="term" value="P:riboflavin biosynthetic process"/>
    <property type="evidence" value="ECO:0007669"/>
    <property type="project" value="UniProtKB-UniPathway"/>
</dbReference>
<feature type="binding site" evidence="17">
    <location>
        <position position="224"/>
    </location>
    <ligand>
        <name>NADP(+)</name>
        <dbReference type="ChEBI" id="CHEBI:58349"/>
    </ligand>
</feature>
<dbReference type="EC" id="3.5.4.26" evidence="15"/>
<dbReference type="Proteomes" id="UP000008457">
    <property type="component" value="Chromosome"/>
</dbReference>
<dbReference type="Pfam" id="PF01872">
    <property type="entry name" value="RibD_C"/>
    <property type="match status" value="1"/>
</dbReference>
<comment type="function">
    <text evidence="1 15">Converts 2,5-diamino-6-(ribosylamino)-4(3h)-pyrimidinone 5'-phosphate into 5-amino-6-(ribosylamino)-2,4(1h,3h)-pyrimidinedione 5'-phosphate.</text>
</comment>
<comment type="similarity">
    <text evidence="4 15">In the N-terminal section; belongs to the cytidine and deoxycytidylate deaminase family.</text>
</comment>
<evidence type="ECO:0000259" key="19">
    <source>
        <dbReference type="PROSITE" id="PS51747"/>
    </source>
</evidence>
<evidence type="ECO:0000256" key="9">
    <source>
        <dbReference type="ARBA" id="ARBA00022833"/>
    </source>
</evidence>
<evidence type="ECO:0000256" key="3">
    <source>
        <dbReference type="ARBA" id="ARBA00004910"/>
    </source>
</evidence>
<feature type="binding site" evidence="17">
    <location>
        <position position="196"/>
    </location>
    <ligand>
        <name>NADP(+)</name>
        <dbReference type="ChEBI" id="CHEBI:58349"/>
    </ligand>
</feature>
<feature type="binding site" evidence="17">
    <location>
        <position position="168"/>
    </location>
    <ligand>
        <name>substrate</name>
    </ligand>
</feature>
<evidence type="ECO:0000313" key="21">
    <source>
        <dbReference type="Proteomes" id="UP000008457"/>
    </source>
</evidence>
<comment type="cofactor">
    <cofactor evidence="15 18">
        <name>Zn(2+)</name>
        <dbReference type="ChEBI" id="CHEBI:29105"/>
    </cofactor>
    <text evidence="15 18">Binds 1 zinc ion.</text>
</comment>
<protein>
    <recommendedName>
        <fullName evidence="15">Riboflavin biosynthesis protein RibD</fullName>
    </recommendedName>
    <domain>
        <recommendedName>
            <fullName evidence="15">Diaminohydroxyphosphoribosylaminopyrimidine deaminase</fullName>
            <shortName evidence="15">DRAP deaminase</shortName>
            <ecNumber evidence="15">3.5.4.26</ecNumber>
        </recommendedName>
        <alternativeName>
            <fullName evidence="15">Riboflavin-specific deaminase</fullName>
        </alternativeName>
    </domain>
    <domain>
        <recommendedName>
            <fullName evidence="15">5-amino-6-(5-phosphoribosylamino)uracil reductase</fullName>
            <ecNumber evidence="15">1.1.1.193</ecNumber>
        </recommendedName>
        <alternativeName>
            <fullName evidence="15">HTP reductase</fullName>
        </alternativeName>
    </domain>
</protein>
<feature type="binding site" evidence="18">
    <location>
        <position position="75"/>
    </location>
    <ligand>
        <name>Zn(2+)</name>
        <dbReference type="ChEBI" id="CHEBI:29105"/>
        <note>catalytic</note>
    </ligand>
</feature>
<evidence type="ECO:0000256" key="16">
    <source>
        <dbReference type="PIRSR" id="PIRSR006769-1"/>
    </source>
</evidence>
<evidence type="ECO:0000256" key="5">
    <source>
        <dbReference type="ARBA" id="ARBA00007417"/>
    </source>
</evidence>
<dbReference type="InterPro" id="IPR002734">
    <property type="entry name" value="RibDG_C"/>
</dbReference>
<evidence type="ECO:0000256" key="14">
    <source>
        <dbReference type="ARBA" id="ARBA00049886"/>
    </source>
</evidence>
<evidence type="ECO:0000256" key="13">
    <source>
        <dbReference type="ARBA" id="ARBA00049861"/>
    </source>
</evidence>
<dbReference type="PIRSF" id="PIRSF006769">
    <property type="entry name" value="RibD"/>
    <property type="match status" value="1"/>
</dbReference>
<evidence type="ECO:0000256" key="15">
    <source>
        <dbReference type="PIRNR" id="PIRNR006769"/>
    </source>
</evidence>
<keyword evidence="8 15" id="KW-0378">Hydrolase</keyword>
<dbReference type="RefSeq" id="WP_013781140.1">
    <property type="nucleotide sequence ID" value="NC_015520.1"/>
</dbReference>
<sequence>MQHEIFMQRALELARMGWGTTNPNPMVGAVIVKGGRIIGEGYHKKAGEPHAEINALREAGEGARGSTVYVTLEPCSHFGRTPPCADALVKAGVKEVVIAMEDPNPRVAGRGINALRQAGIKVITGIMEQEARRLNEVFIKYITSDMPFVIWKCAMTLDGKIATANGDSKWITNELSRQYVHWWRYRVSAVLTGIGTVLADDPMLTVRLPHINIEKQPVRIIADSLAKTPLDSNVLNIEQAPTIMATSWSADPSKIETFKSKGADVIITDGKDKVDLVQLMRELHKREIDSVLIEGGPTLAASAIEEGLVDKAMVFIAPKLIGGKGLSALSGNGIARMADAWQLSGVSVKRFEDDVLIEGYLKA</sequence>
<dbReference type="PANTHER" id="PTHR38011">
    <property type="entry name" value="DIHYDROFOLATE REDUCTASE FAMILY PROTEIN (AFU_ORTHOLOGUE AFUA_8G06820)"/>
    <property type="match status" value="1"/>
</dbReference>
<comment type="catalytic activity">
    <reaction evidence="14 15">
        <text>2,5-diamino-6-hydroxy-4-(5-phosphoribosylamino)-pyrimidine + H2O + H(+) = 5-amino-6-(5-phospho-D-ribosylamino)uracil + NH4(+)</text>
        <dbReference type="Rhea" id="RHEA:21868"/>
        <dbReference type="ChEBI" id="CHEBI:15377"/>
        <dbReference type="ChEBI" id="CHEBI:15378"/>
        <dbReference type="ChEBI" id="CHEBI:28938"/>
        <dbReference type="ChEBI" id="CHEBI:58453"/>
        <dbReference type="ChEBI" id="CHEBI:58614"/>
        <dbReference type="EC" id="3.5.4.26"/>
    </reaction>
</comment>
<dbReference type="GO" id="GO:0050661">
    <property type="term" value="F:NADP binding"/>
    <property type="evidence" value="ECO:0007669"/>
    <property type="project" value="InterPro"/>
</dbReference>
<feature type="binding site" evidence="17">
    <location>
        <position position="154"/>
    </location>
    <ligand>
        <name>NADP(+)</name>
        <dbReference type="ChEBI" id="CHEBI:58349"/>
    </ligand>
</feature>
<dbReference type="eggNOG" id="COG0117">
    <property type="taxonomic scope" value="Bacteria"/>
</dbReference>
<dbReference type="STRING" id="697281.Mahau_1521"/>
<dbReference type="GO" id="GO:0008703">
    <property type="term" value="F:5-amino-6-(5-phosphoribosylamino)uracil reductase activity"/>
    <property type="evidence" value="ECO:0007669"/>
    <property type="project" value="UniProtKB-EC"/>
</dbReference>
<dbReference type="PROSITE" id="PS00903">
    <property type="entry name" value="CYT_DCMP_DEAMINASES_1"/>
    <property type="match status" value="1"/>
</dbReference>
<dbReference type="InterPro" id="IPR024072">
    <property type="entry name" value="DHFR-like_dom_sf"/>
</dbReference>
<evidence type="ECO:0000256" key="7">
    <source>
        <dbReference type="ARBA" id="ARBA00022723"/>
    </source>
</evidence>
<keyword evidence="6 15" id="KW-0686">Riboflavin biosynthesis</keyword>
<comment type="pathway">
    <text evidence="3 15">Cofactor biosynthesis; riboflavin biosynthesis; 5-amino-6-(D-ribitylamino)uracil from GTP: step 3/4.</text>
</comment>
<dbReference type="SUPFAM" id="SSF53597">
    <property type="entry name" value="Dihydrofolate reductase-like"/>
    <property type="match status" value="1"/>
</dbReference>
<keyword evidence="10 15" id="KW-0521">NADP</keyword>
<keyword evidence="21" id="KW-1185">Reference proteome</keyword>
<dbReference type="InterPro" id="IPR004794">
    <property type="entry name" value="Eubact_RibD"/>
</dbReference>
<comment type="catalytic activity">
    <reaction evidence="13 15">
        <text>5-amino-6-(5-phospho-D-ribitylamino)uracil + NADP(+) = 5-amino-6-(5-phospho-D-ribosylamino)uracil + NADPH + H(+)</text>
        <dbReference type="Rhea" id="RHEA:17845"/>
        <dbReference type="ChEBI" id="CHEBI:15378"/>
        <dbReference type="ChEBI" id="CHEBI:57783"/>
        <dbReference type="ChEBI" id="CHEBI:58349"/>
        <dbReference type="ChEBI" id="CHEBI:58421"/>
        <dbReference type="ChEBI" id="CHEBI:58453"/>
        <dbReference type="EC" id="1.1.1.193"/>
    </reaction>
</comment>
<keyword evidence="7 15" id="KW-0479">Metal-binding</keyword>
<evidence type="ECO:0000256" key="2">
    <source>
        <dbReference type="ARBA" id="ARBA00004882"/>
    </source>
</evidence>
<dbReference type="HOGENOM" id="CLU_036590_1_2_9"/>
<feature type="binding site" evidence="17">
    <location>
        <position position="294"/>
    </location>
    <ligand>
        <name>substrate</name>
    </ligand>
</feature>
<gene>
    <name evidence="20" type="ordered locus">Mahau_1521</name>
</gene>
<feature type="binding site" evidence="18">
    <location>
        <position position="50"/>
    </location>
    <ligand>
        <name>Zn(2+)</name>
        <dbReference type="ChEBI" id="CHEBI:29105"/>
        <note>catalytic</note>
    </ligand>
</feature>
<evidence type="ECO:0000256" key="6">
    <source>
        <dbReference type="ARBA" id="ARBA00022619"/>
    </source>
</evidence>
<comment type="similarity">
    <text evidence="5 15">In the C-terminal section; belongs to the HTP reductase family.</text>
</comment>
<dbReference type="InterPro" id="IPR016192">
    <property type="entry name" value="APOBEC/CMP_deaminase_Zn-bd"/>
</dbReference>
<feature type="binding site" evidence="17">
    <location>
        <position position="207"/>
    </location>
    <ligand>
        <name>substrate</name>
    </ligand>
</feature>
<dbReference type="FunFam" id="3.40.140.10:FF:000025">
    <property type="entry name" value="Riboflavin biosynthesis protein RibD"/>
    <property type="match status" value="1"/>
</dbReference>
<feature type="binding site" evidence="17">
    <location>
        <position position="204"/>
    </location>
    <ligand>
        <name>substrate</name>
    </ligand>
</feature>
<dbReference type="InterPro" id="IPR050765">
    <property type="entry name" value="Riboflavin_Biosynth_HTPR"/>
</dbReference>
<feature type="active site" description="Proton donor" evidence="16">
    <location>
        <position position="52"/>
    </location>
</feature>
<dbReference type="UniPathway" id="UPA00275">
    <property type="reaction ID" value="UER00401"/>
</dbReference>
<dbReference type="GO" id="GO:0008835">
    <property type="term" value="F:diaminohydroxyphosphoribosylaminopyrimidine deaminase activity"/>
    <property type="evidence" value="ECO:0007669"/>
    <property type="project" value="UniProtKB-EC"/>
</dbReference>
<name>F3ZYG9_MAHA5</name>
<evidence type="ECO:0000256" key="18">
    <source>
        <dbReference type="PIRSR" id="PIRSR006769-3"/>
    </source>
</evidence>
<reference evidence="20 21" key="2">
    <citation type="journal article" date="2011" name="Stand. Genomic Sci.">
        <title>Complete genome sequence of Mahella australiensis type strain (50-1 BON).</title>
        <authorList>
            <person name="Sikorski J."/>
            <person name="Teshima H."/>
            <person name="Nolan M."/>
            <person name="Lucas S."/>
            <person name="Hammon N."/>
            <person name="Deshpande S."/>
            <person name="Cheng J.F."/>
            <person name="Pitluck S."/>
            <person name="Liolios K."/>
            <person name="Pagani I."/>
            <person name="Ivanova N."/>
            <person name="Huntemann M."/>
            <person name="Mavromatis K."/>
            <person name="Ovchinikova G."/>
            <person name="Pati A."/>
            <person name="Tapia R."/>
            <person name="Han C."/>
            <person name="Goodwin L."/>
            <person name="Chen A."/>
            <person name="Palaniappan K."/>
            <person name="Land M."/>
            <person name="Hauser L."/>
            <person name="Ngatchou-Djao O.D."/>
            <person name="Rohde M."/>
            <person name="Pukall R."/>
            <person name="Spring S."/>
            <person name="Abt B."/>
            <person name="Goker M."/>
            <person name="Detter J.C."/>
            <person name="Woyke T."/>
            <person name="Bristow J."/>
            <person name="Markowitz V."/>
            <person name="Hugenholtz P."/>
            <person name="Eisen J.A."/>
            <person name="Kyrpides N.C."/>
            <person name="Klenk H.P."/>
            <person name="Lapidus A."/>
        </authorList>
    </citation>
    <scope>NUCLEOTIDE SEQUENCE [LARGE SCALE GENOMIC DNA]</scope>
    <source>
        <strain evidence="21">DSM 15567 / CIP 107919 / 50-1 BON</strain>
    </source>
</reference>
<proteinExistence type="inferred from homology"/>
<reference evidence="21" key="1">
    <citation type="submission" date="2010-11" db="EMBL/GenBank/DDBJ databases">
        <title>The complete genome of Mahella australiensis DSM 15567.</title>
        <authorList>
            <consortium name="US DOE Joint Genome Institute (JGI-PGF)"/>
            <person name="Lucas S."/>
            <person name="Copeland A."/>
            <person name="Lapidus A."/>
            <person name="Bruce D."/>
            <person name="Goodwin L."/>
            <person name="Pitluck S."/>
            <person name="Kyrpides N."/>
            <person name="Mavromatis K."/>
            <person name="Pagani I."/>
            <person name="Ivanova N."/>
            <person name="Teshima H."/>
            <person name="Brettin T."/>
            <person name="Detter J.C."/>
            <person name="Han C."/>
            <person name="Tapia R."/>
            <person name="Land M."/>
            <person name="Hauser L."/>
            <person name="Markowitz V."/>
            <person name="Cheng J.-F."/>
            <person name="Hugenholtz P."/>
            <person name="Woyke T."/>
            <person name="Wu D."/>
            <person name="Spring S."/>
            <person name="Pukall R."/>
            <person name="Steenblock K."/>
            <person name="Schneider S."/>
            <person name="Klenk H.-P."/>
            <person name="Eisen J.A."/>
        </authorList>
    </citation>
    <scope>NUCLEOTIDE SEQUENCE [LARGE SCALE GENOMIC DNA]</scope>
    <source>
        <strain evidence="21">DSM 15567 / CIP 107919 / 50-1 BON</strain>
    </source>
</reference>
<evidence type="ECO:0000313" key="20">
    <source>
        <dbReference type="EMBL" id="AEE96711.1"/>
    </source>
</evidence>
<comment type="pathway">
    <text evidence="2 15">Cofactor biosynthesis; riboflavin biosynthesis; 5-amino-6-(D-ribitylamino)uracil from GTP: step 2/4.</text>
</comment>
<dbReference type="eggNOG" id="COG1985">
    <property type="taxonomic scope" value="Bacteria"/>
</dbReference>
<dbReference type="Gene3D" id="3.40.140.10">
    <property type="entry name" value="Cytidine Deaminase, domain 2"/>
    <property type="match status" value="1"/>
</dbReference>
<dbReference type="PROSITE" id="PS51747">
    <property type="entry name" value="CYT_DCMP_DEAMINASES_2"/>
    <property type="match status" value="1"/>
</dbReference>
<feature type="binding site" evidence="18">
    <location>
        <position position="84"/>
    </location>
    <ligand>
        <name>Zn(2+)</name>
        <dbReference type="ChEBI" id="CHEBI:29105"/>
        <note>catalytic</note>
    </ligand>
</feature>
<dbReference type="EMBL" id="CP002360">
    <property type="protein sequence ID" value="AEE96711.1"/>
    <property type="molecule type" value="Genomic_DNA"/>
</dbReference>
<evidence type="ECO:0000256" key="10">
    <source>
        <dbReference type="ARBA" id="ARBA00022857"/>
    </source>
</evidence>
<dbReference type="EC" id="1.1.1.193" evidence="15"/>
<feature type="binding site" evidence="17">
    <location>
        <position position="184"/>
    </location>
    <ligand>
        <name>substrate</name>
    </ligand>
</feature>
<evidence type="ECO:0000256" key="1">
    <source>
        <dbReference type="ARBA" id="ARBA00002151"/>
    </source>
</evidence>
<dbReference type="InterPro" id="IPR011549">
    <property type="entry name" value="RibD_C"/>
</dbReference>
<evidence type="ECO:0000256" key="17">
    <source>
        <dbReference type="PIRSR" id="PIRSR006769-2"/>
    </source>
</evidence>
<dbReference type="NCBIfam" id="TIGR00227">
    <property type="entry name" value="ribD_Cterm"/>
    <property type="match status" value="1"/>
</dbReference>
<dbReference type="KEGG" id="mas:Mahau_1521"/>